<name>A0AAD7CGQ8_9AGAR</name>
<organism evidence="1 2">
    <name type="scientific">Roridomyces roridus</name>
    <dbReference type="NCBI Taxonomy" id="1738132"/>
    <lineage>
        <taxon>Eukaryota</taxon>
        <taxon>Fungi</taxon>
        <taxon>Dikarya</taxon>
        <taxon>Basidiomycota</taxon>
        <taxon>Agaricomycotina</taxon>
        <taxon>Agaricomycetes</taxon>
        <taxon>Agaricomycetidae</taxon>
        <taxon>Agaricales</taxon>
        <taxon>Marasmiineae</taxon>
        <taxon>Mycenaceae</taxon>
        <taxon>Roridomyces</taxon>
    </lineage>
</organism>
<protein>
    <submittedName>
        <fullName evidence="1">Uncharacterized protein</fullName>
    </submittedName>
</protein>
<sequence>MTVRGRPRPSIHDLGGNINDLIPLFSFRNLVQVHINLPVVSQLDDAAVTDVASSWPKLEKLRLAGPLYSFYGSPEPTPRQPEPPRMTLKALIAFATYCRDLESLTLSIDGTSAVPSPSDGELPAAQLALRWFDVGISPIGKEVESVAKLVGRLFPRLREIVDRSGSARHRWSRVQKLLPQ</sequence>
<dbReference type="EMBL" id="JARKIF010000002">
    <property type="protein sequence ID" value="KAJ7647963.1"/>
    <property type="molecule type" value="Genomic_DNA"/>
</dbReference>
<comment type="caution">
    <text evidence="1">The sequence shown here is derived from an EMBL/GenBank/DDBJ whole genome shotgun (WGS) entry which is preliminary data.</text>
</comment>
<evidence type="ECO:0000313" key="2">
    <source>
        <dbReference type="Proteomes" id="UP001221142"/>
    </source>
</evidence>
<dbReference type="AlphaFoldDB" id="A0AAD7CGQ8"/>
<dbReference type="Proteomes" id="UP001221142">
    <property type="component" value="Unassembled WGS sequence"/>
</dbReference>
<evidence type="ECO:0000313" key="1">
    <source>
        <dbReference type="EMBL" id="KAJ7647963.1"/>
    </source>
</evidence>
<proteinExistence type="predicted"/>
<reference evidence="1" key="1">
    <citation type="submission" date="2023-03" db="EMBL/GenBank/DDBJ databases">
        <title>Massive genome expansion in bonnet fungi (Mycena s.s.) driven by repeated elements and novel gene families across ecological guilds.</title>
        <authorList>
            <consortium name="Lawrence Berkeley National Laboratory"/>
            <person name="Harder C.B."/>
            <person name="Miyauchi S."/>
            <person name="Viragh M."/>
            <person name="Kuo A."/>
            <person name="Thoen E."/>
            <person name="Andreopoulos B."/>
            <person name="Lu D."/>
            <person name="Skrede I."/>
            <person name="Drula E."/>
            <person name="Henrissat B."/>
            <person name="Morin E."/>
            <person name="Kohler A."/>
            <person name="Barry K."/>
            <person name="LaButti K."/>
            <person name="Morin E."/>
            <person name="Salamov A."/>
            <person name="Lipzen A."/>
            <person name="Mereny Z."/>
            <person name="Hegedus B."/>
            <person name="Baldrian P."/>
            <person name="Stursova M."/>
            <person name="Weitz H."/>
            <person name="Taylor A."/>
            <person name="Grigoriev I.V."/>
            <person name="Nagy L.G."/>
            <person name="Martin F."/>
            <person name="Kauserud H."/>
        </authorList>
    </citation>
    <scope>NUCLEOTIDE SEQUENCE</scope>
    <source>
        <strain evidence="1">9284</strain>
    </source>
</reference>
<keyword evidence="2" id="KW-1185">Reference proteome</keyword>
<gene>
    <name evidence="1" type="ORF">FB45DRAFT_782946</name>
</gene>
<accession>A0AAD7CGQ8</accession>